<dbReference type="OrthoDB" id="127680at2759"/>
<name>A0A2P4X1L8_9STRA</name>
<protein>
    <submittedName>
        <fullName evidence="1">Uncharacterized protein</fullName>
    </submittedName>
</protein>
<accession>A0A2P4X1L8</accession>
<reference evidence="1 2" key="1">
    <citation type="journal article" date="2017" name="Genome Biol. Evol.">
        <title>Phytophthora megakarya and P. palmivora, closely related causal agents of cacao black pod rot, underwent increases in genome sizes and gene numbers by different mechanisms.</title>
        <authorList>
            <person name="Ali S.S."/>
            <person name="Shao J."/>
            <person name="Lary D.J."/>
            <person name="Kronmiller B."/>
            <person name="Shen D."/>
            <person name="Strem M.D."/>
            <person name="Amoako-Attah I."/>
            <person name="Akrofi A.Y."/>
            <person name="Begoude B.A."/>
            <person name="Ten Hoopen G.M."/>
            <person name="Coulibaly K."/>
            <person name="Kebe B.I."/>
            <person name="Melnick R.L."/>
            <person name="Guiltinan M.J."/>
            <person name="Tyler B.M."/>
            <person name="Meinhardt L.W."/>
            <person name="Bailey B.A."/>
        </authorList>
    </citation>
    <scope>NUCLEOTIDE SEQUENCE [LARGE SCALE GENOMIC DNA]</scope>
    <source>
        <strain evidence="2">sbr112.9</strain>
    </source>
</reference>
<dbReference type="EMBL" id="NCKW01017154">
    <property type="protein sequence ID" value="POM59447.1"/>
    <property type="molecule type" value="Genomic_DNA"/>
</dbReference>
<evidence type="ECO:0000313" key="1">
    <source>
        <dbReference type="EMBL" id="POM59447.1"/>
    </source>
</evidence>
<proteinExistence type="predicted"/>
<dbReference type="AlphaFoldDB" id="A0A2P4X1L8"/>
<organism evidence="1 2">
    <name type="scientific">Phytophthora palmivora</name>
    <dbReference type="NCBI Taxonomy" id="4796"/>
    <lineage>
        <taxon>Eukaryota</taxon>
        <taxon>Sar</taxon>
        <taxon>Stramenopiles</taxon>
        <taxon>Oomycota</taxon>
        <taxon>Peronosporomycetes</taxon>
        <taxon>Peronosporales</taxon>
        <taxon>Peronosporaceae</taxon>
        <taxon>Phytophthora</taxon>
    </lineage>
</organism>
<comment type="caution">
    <text evidence="1">The sequence shown here is derived from an EMBL/GenBank/DDBJ whole genome shotgun (WGS) entry which is preliminary data.</text>
</comment>
<evidence type="ECO:0000313" key="2">
    <source>
        <dbReference type="Proteomes" id="UP000237271"/>
    </source>
</evidence>
<sequence>MAIQERQHHQRRADRYMVISKTETKPSNEAEKIGQLNPKKTWWKAPVSQEQISGHITRWLIHEGLAHHIVTTPVFHDFLVGVTGDPNVTVPSSKTYNEILDNHYDRVTKNSLELFLEKFKELDNTHFMTVEHDLWTNSTNNSIVGVSSFYIDRQWSPVRLDLLAEFDTIVQTDCAMHFSIFVSVMELNVRNNYIKDATTKLYVKKRVVMTKGGAFLESGAIITKLSALNNFFASSKLPERIARLKDVQQFHKPPQLTVFIDIDVRVASTIKLFQRSIINFPAFLAFFQNADLSKKKTRF</sequence>
<keyword evidence="2" id="KW-1185">Reference proteome</keyword>
<gene>
    <name evidence="1" type="ORF">PHPALM_31825</name>
</gene>
<dbReference type="Proteomes" id="UP000237271">
    <property type="component" value="Unassembled WGS sequence"/>
</dbReference>